<dbReference type="Pfam" id="PF03328">
    <property type="entry name" value="HpcH_HpaI"/>
    <property type="match status" value="1"/>
</dbReference>
<name>A0A1X0U4X5_9BACT</name>
<feature type="domain" description="HpcH/HpaI aldolase/citrate lyase" evidence="2">
    <location>
        <begin position="62"/>
        <end position="142"/>
    </location>
</feature>
<keyword evidence="1" id="KW-0479">Metal-binding</keyword>
<evidence type="ECO:0000313" key="4">
    <source>
        <dbReference type="Proteomes" id="UP000192671"/>
    </source>
</evidence>
<sequence length="257" mass="29703">MYSLEKKLYEQLCFLRDVYDLQGIKAEFEAEGSSFRDLMRLRRLTSKVGVKLYLKIGGVEAIRDIKDAIEIDVDGLIAPMVESKFGAKKFYDSILNIYGRHEIHTTLNIETKSAIENFDEILEYANGKFNNITIGRSDLTASYFDENIKPDSDFTFELLKKVALKMDATDMTFTVGGSVSARTIEILDQKYQKLKKLIYKLETRKVILPTKIFLEKENAIKEALKFEELYILSKKEFSDMQIGSELSRLTELKRRLQ</sequence>
<dbReference type="InterPro" id="IPR005000">
    <property type="entry name" value="Aldolase/citrate-lyase_domain"/>
</dbReference>
<protein>
    <recommendedName>
        <fullName evidence="2">HpcH/HpaI aldolase/citrate lyase domain-containing protein</fullName>
    </recommendedName>
</protein>
<dbReference type="Proteomes" id="UP000192671">
    <property type="component" value="Unassembled WGS sequence"/>
</dbReference>
<evidence type="ECO:0000259" key="2">
    <source>
        <dbReference type="Pfam" id="PF03328"/>
    </source>
</evidence>
<dbReference type="RefSeq" id="WP_148800699.1">
    <property type="nucleotide sequence ID" value="NZ_CABPUD010000009.1"/>
</dbReference>
<accession>A0A1X0U4X5</accession>
<reference evidence="3 4" key="1">
    <citation type="journal article" date="2017" name="Gene Rep">
        <title>The ribosomal RNA operon (rrn) of Campylobacter concisus supports molecular typing to genomospecies level.</title>
        <authorList>
            <person name="Huq M."/>
            <person name="Van T.T.H."/>
            <person name="Gurtler V."/>
            <person name="Elshagmani E."/>
            <person name="Allemailem K.S."/>
            <person name="Smooker P.M."/>
            <person name="Istivan T.S."/>
        </authorList>
    </citation>
    <scope>NUCLEOTIDE SEQUENCE [LARGE SCALE GENOMIC DNA]</scope>
    <source>
        <strain evidence="3 4">RCH 26</strain>
    </source>
</reference>
<proteinExistence type="predicted"/>
<organism evidence="3 4">
    <name type="scientific">Campylobacter concisus</name>
    <dbReference type="NCBI Taxonomy" id="199"/>
    <lineage>
        <taxon>Bacteria</taxon>
        <taxon>Pseudomonadati</taxon>
        <taxon>Campylobacterota</taxon>
        <taxon>Epsilonproteobacteria</taxon>
        <taxon>Campylobacterales</taxon>
        <taxon>Campylobacteraceae</taxon>
        <taxon>Campylobacter</taxon>
    </lineage>
</organism>
<dbReference type="EMBL" id="LVWL01000004">
    <property type="protein sequence ID" value="ORI09859.1"/>
    <property type="molecule type" value="Genomic_DNA"/>
</dbReference>
<comment type="caution">
    <text evidence="3">The sequence shown here is derived from an EMBL/GenBank/DDBJ whole genome shotgun (WGS) entry which is preliminary data.</text>
</comment>
<dbReference type="GO" id="GO:0003824">
    <property type="term" value="F:catalytic activity"/>
    <property type="evidence" value="ECO:0007669"/>
    <property type="project" value="InterPro"/>
</dbReference>
<dbReference type="AlphaFoldDB" id="A0A1X0U4X5"/>
<dbReference type="GO" id="GO:0046872">
    <property type="term" value="F:metal ion binding"/>
    <property type="evidence" value="ECO:0007669"/>
    <property type="project" value="UniProtKB-KW"/>
</dbReference>
<dbReference type="SUPFAM" id="SSF51621">
    <property type="entry name" value="Phosphoenolpyruvate/pyruvate domain"/>
    <property type="match status" value="1"/>
</dbReference>
<dbReference type="InterPro" id="IPR040442">
    <property type="entry name" value="Pyrv_kinase-like_dom_sf"/>
</dbReference>
<dbReference type="InterPro" id="IPR015813">
    <property type="entry name" value="Pyrv/PenolPyrv_kinase-like_dom"/>
</dbReference>
<dbReference type="Gene3D" id="3.20.20.60">
    <property type="entry name" value="Phosphoenolpyruvate-binding domains"/>
    <property type="match status" value="1"/>
</dbReference>
<gene>
    <name evidence="3" type="ORF">A3835_09085</name>
</gene>
<evidence type="ECO:0000256" key="1">
    <source>
        <dbReference type="ARBA" id="ARBA00022723"/>
    </source>
</evidence>
<evidence type="ECO:0000313" key="3">
    <source>
        <dbReference type="EMBL" id="ORI09859.1"/>
    </source>
</evidence>